<dbReference type="EMBL" id="FN649727">
    <property type="protein sequence ID" value="CBN78831.1"/>
    <property type="molecule type" value="Genomic_DNA"/>
</dbReference>
<organism evidence="2 3">
    <name type="scientific">Ectocarpus siliculosus</name>
    <name type="common">Brown alga</name>
    <name type="synonym">Conferva siliculosa</name>
    <dbReference type="NCBI Taxonomy" id="2880"/>
    <lineage>
        <taxon>Eukaryota</taxon>
        <taxon>Sar</taxon>
        <taxon>Stramenopiles</taxon>
        <taxon>Ochrophyta</taxon>
        <taxon>PX clade</taxon>
        <taxon>Phaeophyceae</taxon>
        <taxon>Ectocarpales</taxon>
        <taxon>Ectocarpaceae</taxon>
        <taxon>Ectocarpus</taxon>
    </lineage>
</organism>
<protein>
    <submittedName>
        <fullName evidence="2">Uncharacterized protein</fullName>
    </submittedName>
</protein>
<dbReference type="AlphaFoldDB" id="D8LFA6"/>
<name>D8LFA6_ECTSI</name>
<reference evidence="2 3" key="1">
    <citation type="journal article" date="2010" name="Nature">
        <title>The Ectocarpus genome and the independent evolution of multicellularity in brown algae.</title>
        <authorList>
            <person name="Cock J.M."/>
            <person name="Sterck L."/>
            <person name="Rouze P."/>
            <person name="Scornet D."/>
            <person name="Allen A.E."/>
            <person name="Amoutzias G."/>
            <person name="Anthouard V."/>
            <person name="Artiguenave F."/>
            <person name="Aury J.M."/>
            <person name="Badger J.H."/>
            <person name="Beszteri B."/>
            <person name="Billiau K."/>
            <person name="Bonnet E."/>
            <person name="Bothwell J.H."/>
            <person name="Bowler C."/>
            <person name="Boyen C."/>
            <person name="Brownlee C."/>
            <person name="Carrano C.J."/>
            <person name="Charrier B."/>
            <person name="Cho G.Y."/>
            <person name="Coelho S.M."/>
            <person name="Collen J."/>
            <person name="Corre E."/>
            <person name="Da Silva C."/>
            <person name="Delage L."/>
            <person name="Delaroque N."/>
            <person name="Dittami S.M."/>
            <person name="Doulbeau S."/>
            <person name="Elias M."/>
            <person name="Farnham G."/>
            <person name="Gachon C.M."/>
            <person name="Gschloessl B."/>
            <person name="Heesch S."/>
            <person name="Jabbari K."/>
            <person name="Jubin C."/>
            <person name="Kawai H."/>
            <person name="Kimura K."/>
            <person name="Kloareg B."/>
            <person name="Kupper F.C."/>
            <person name="Lang D."/>
            <person name="Le Bail A."/>
            <person name="Leblanc C."/>
            <person name="Lerouge P."/>
            <person name="Lohr M."/>
            <person name="Lopez P.J."/>
            <person name="Martens C."/>
            <person name="Maumus F."/>
            <person name="Michel G."/>
            <person name="Miranda-Saavedra D."/>
            <person name="Morales J."/>
            <person name="Moreau H."/>
            <person name="Motomura T."/>
            <person name="Nagasato C."/>
            <person name="Napoli C.A."/>
            <person name="Nelson D.R."/>
            <person name="Nyvall-Collen P."/>
            <person name="Peters A.F."/>
            <person name="Pommier C."/>
            <person name="Potin P."/>
            <person name="Poulain J."/>
            <person name="Quesneville H."/>
            <person name="Read B."/>
            <person name="Rensing S.A."/>
            <person name="Ritter A."/>
            <person name="Rousvoal S."/>
            <person name="Samanta M."/>
            <person name="Samson G."/>
            <person name="Schroeder D.C."/>
            <person name="Segurens B."/>
            <person name="Strittmatter M."/>
            <person name="Tonon T."/>
            <person name="Tregear J.W."/>
            <person name="Valentin K."/>
            <person name="von Dassow P."/>
            <person name="Yamagishi T."/>
            <person name="Van de Peer Y."/>
            <person name="Wincker P."/>
        </authorList>
    </citation>
    <scope>NUCLEOTIDE SEQUENCE [LARGE SCALE GENOMIC DNA]</scope>
    <source>
        <strain evidence="3">Ec32 / CCAP1310/4</strain>
    </source>
</reference>
<dbReference type="InParanoid" id="D8LFA6"/>
<gene>
    <name evidence="2" type="ORF">Esi_0145_0056</name>
</gene>
<accession>D8LFA6</accession>
<evidence type="ECO:0000313" key="3">
    <source>
        <dbReference type="Proteomes" id="UP000002630"/>
    </source>
</evidence>
<evidence type="ECO:0000256" key="1">
    <source>
        <dbReference type="SAM" id="MobiDB-lite"/>
    </source>
</evidence>
<feature type="compositionally biased region" description="Basic and acidic residues" evidence="1">
    <location>
        <begin position="38"/>
        <end position="86"/>
    </location>
</feature>
<keyword evidence="3" id="KW-1185">Reference proteome</keyword>
<evidence type="ECO:0000313" key="2">
    <source>
        <dbReference type="EMBL" id="CBN78831.1"/>
    </source>
</evidence>
<feature type="region of interest" description="Disordered" evidence="1">
    <location>
        <begin position="38"/>
        <end position="108"/>
    </location>
</feature>
<dbReference type="EMBL" id="FN648032">
    <property type="protein sequence ID" value="CBN78831.1"/>
    <property type="molecule type" value="Genomic_DNA"/>
</dbReference>
<feature type="compositionally biased region" description="Low complexity" evidence="1">
    <location>
        <begin position="87"/>
        <end position="99"/>
    </location>
</feature>
<sequence length="175" mass="18983">MQVQMAGLQEKSLASRLAYERLQADKAASDLRIRKAEEQKRQLARETASAKDKSAAAEEARRAAESRVRSLEDRLLSLGKEEEKSSSAEAKAAEAAARTARSKADQADVLREKVARVEASVRAEKAAREEAEQGLERALSAKVKLERFLEGVLKESSNLGTGHAGVVFEGSVCTT</sequence>
<dbReference type="Proteomes" id="UP000002630">
    <property type="component" value="Linkage Group LG02"/>
</dbReference>
<proteinExistence type="predicted"/>